<dbReference type="EMBL" id="CAIJEN010000002">
    <property type="protein sequence ID" value="CAD0083537.1"/>
    <property type="molecule type" value="Genomic_DNA"/>
</dbReference>
<evidence type="ECO:0000256" key="1">
    <source>
        <dbReference type="SAM" id="MobiDB-lite"/>
    </source>
</evidence>
<name>A0A9N8JAG3_9PEZI</name>
<feature type="region of interest" description="Disordered" evidence="1">
    <location>
        <begin position="67"/>
        <end position="117"/>
    </location>
</feature>
<evidence type="ECO:0000313" key="4">
    <source>
        <dbReference type="Proteomes" id="UP000716446"/>
    </source>
</evidence>
<dbReference type="Pfam" id="PF12708">
    <property type="entry name" value="Pect-lyase_RHGA_epim"/>
    <property type="match status" value="1"/>
</dbReference>
<evidence type="ECO:0000313" key="3">
    <source>
        <dbReference type="EMBL" id="CAD0083537.1"/>
    </source>
</evidence>
<accession>A0A9N8JAG3</accession>
<dbReference type="Proteomes" id="UP000716446">
    <property type="component" value="Unassembled WGS sequence"/>
</dbReference>
<reference evidence="3" key="1">
    <citation type="submission" date="2020-06" db="EMBL/GenBank/DDBJ databases">
        <authorList>
            <person name="Onetto C."/>
        </authorList>
    </citation>
    <scope>NUCLEOTIDE SEQUENCE</scope>
</reference>
<dbReference type="SUPFAM" id="SSF51126">
    <property type="entry name" value="Pectin lyase-like"/>
    <property type="match status" value="1"/>
</dbReference>
<dbReference type="Gene3D" id="2.160.20.10">
    <property type="entry name" value="Single-stranded right-handed beta-helix, Pectin lyase-like"/>
    <property type="match status" value="1"/>
</dbReference>
<evidence type="ECO:0000259" key="2">
    <source>
        <dbReference type="Pfam" id="PF12708"/>
    </source>
</evidence>
<protein>
    <recommendedName>
        <fullName evidence="2">Rhamnogalacturonase A/B/Epimerase-like pectate lyase domain-containing protein</fullName>
    </recommendedName>
</protein>
<dbReference type="InterPro" id="IPR024535">
    <property type="entry name" value="RHGA/B-epi-like_pectate_lyase"/>
</dbReference>
<feature type="domain" description="Rhamnogalacturonase A/B/Epimerase-like pectate lyase" evidence="2">
    <location>
        <begin position="11"/>
        <end position="74"/>
    </location>
</feature>
<keyword evidence="4" id="KW-1185">Reference proteome</keyword>
<proteinExistence type="predicted"/>
<organism evidence="3 4">
    <name type="scientific">Aureobasidium vineae</name>
    <dbReference type="NCBI Taxonomy" id="2773715"/>
    <lineage>
        <taxon>Eukaryota</taxon>
        <taxon>Fungi</taxon>
        <taxon>Dikarya</taxon>
        <taxon>Ascomycota</taxon>
        <taxon>Pezizomycotina</taxon>
        <taxon>Dothideomycetes</taxon>
        <taxon>Dothideomycetidae</taxon>
        <taxon>Dothideales</taxon>
        <taxon>Saccotheciaceae</taxon>
        <taxon>Aureobasidium</taxon>
    </lineage>
</organism>
<dbReference type="AlphaFoldDB" id="A0A9N8JAG3"/>
<sequence length="117" mass="12095">MGNTTRCAKGCNGSTTKNAIVYFPPGNYLISSTIAMPFGTQVIGDANTRPTLVAAPSFVGLGVLSNDEYTGGDGGDQESVVPSMLPLLEPRKADESDPHADTTSTLPTSTDRSATSL</sequence>
<dbReference type="InterPro" id="IPR012334">
    <property type="entry name" value="Pectin_lyas_fold"/>
</dbReference>
<dbReference type="InterPro" id="IPR011050">
    <property type="entry name" value="Pectin_lyase_fold/virulence"/>
</dbReference>
<gene>
    <name evidence="3" type="ORF">AWRI4619_LOCUS2104</name>
</gene>
<feature type="compositionally biased region" description="Polar residues" evidence="1">
    <location>
        <begin position="101"/>
        <end position="117"/>
    </location>
</feature>
<comment type="caution">
    <text evidence="3">The sequence shown here is derived from an EMBL/GenBank/DDBJ whole genome shotgun (WGS) entry which is preliminary data.</text>
</comment>
<feature type="compositionally biased region" description="Basic and acidic residues" evidence="1">
    <location>
        <begin position="89"/>
        <end position="100"/>
    </location>
</feature>